<sequence>VEPKQILSEMEHKMEHSIEVLRTELAGVRTGKASATLLDGIRVEYYGTMVPLNQAATIGTPDPRTLSIQPWEKDMAAEIERAILKSDLGLTPNNDGTTLHLPIPPLTEERRLEYVKLIKKMGEDSKISIRNVRRESNDRVKQKEKDHNISEDESKRLHKIIQDATDQHVELVDATISAKEEEVMKI</sequence>
<dbReference type="CDD" id="cd00520">
    <property type="entry name" value="RRF"/>
    <property type="match status" value="1"/>
</dbReference>
<dbReference type="AlphaFoldDB" id="A0A382VSD1"/>
<organism evidence="6">
    <name type="scientific">marine metagenome</name>
    <dbReference type="NCBI Taxonomy" id="408172"/>
    <lineage>
        <taxon>unclassified sequences</taxon>
        <taxon>metagenomes</taxon>
        <taxon>ecological metagenomes</taxon>
    </lineage>
</organism>
<evidence type="ECO:0000313" key="6">
    <source>
        <dbReference type="EMBL" id="SVD49429.1"/>
    </source>
</evidence>
<evidence type="ECO:0000259" key="5">
    <source>
        <dbReference type="Pfam" id="PF01765"/>
    </source>
</evidence>
<dbReference type="GO" id="GO:0005737">
    <property type="term" value="C:cytoplasm"/>
    <property type="evidence" value="ECO:0007669"/>
    <property type="project" value="UniProtKB-SubCell"/>
</dbReference>
<dbReference type="Pfam" id="PF01765">
    <property type="entry name" value="RRF"/>
    <property type="match status" value="1"/>
</dbReference>
<comment type="similarity">
    <text evidence="2">Belongs to the RRF family.</text>
</comment>
<dbReference type="InterPro" id="IPR036191">
    <property type="entry name" value="RRF_sf"/>
</dbReference>
<evidence type="ECO:0000256" key="3">
    <source>
        <dbReference type="ARBA" id="ARBA00022490"/>
    </source>
</evidence>
<dbReference type="InterPro" id="IPR002661">
    <property type="entry name" value="Ribosome_recyc_fac"/>
</dbReference>
<protein>
    <recommendedName>
        <fullName evidence="5">Ribosome recycling factor domain-containing protein</fullName>
    </recommendedName>
</protein>
<dbReference type="PANTHER" id="PTHR20982:SF3">
    <property type="entry name" value="MITOCHONDRIAL RIBOSOME RECYCLING FACTOR PSEUDO 1"/>
    <property type="match status" value="1"/>
</dbReference>
<dbReference type="NCBIfam" id="TIGR00496">
    <property type="entry name" value="frr"/>
    <property type="match status" value="1"/>
</dbReference>
<dbReference type="Gene3D" id="3.30.1360.40">
    <property type="match status" value="1"/>
</dbReference>
<evidence type="ECO:0000256" key="1">
    <source>
        <dbReference type="ARBA" id="ARBA00004496"/>
    </source>
</evidence>
<dbReference type="FunFam" id="3.30.1360.40:FF:000001">
    <property type="entry name" value="Ribosome-recycling factor"/>
    <property type="match status" value="1"/>
</dbReference>
<dbReference type="GO" id="GO:0043023">
    <property type="term" value="F:ribosomal large subunit binding"/>
    <property type="evidence" value="ECO:0007669"/>
    <property type="project" value="TreeGrafter"/>
</dbReference>
<evidence type="ECO:0000256" key="4">
    <source>
        <dbReference type="ARBA" id="ARBA00022917"/>
    </source>
</evidence>
<dbReference type="Gene3D" id="1.10.132.20">
    <property type="entry name" value="Ribosome-recycling factor"/>
    <property type="match status" value="1"/>
</dbReference>
<comment type="subcellular location">
    <subcellularLocation>
        <location evidence="1">Cytoplasm</location>
    </subcellularLocation>
</comment>
<dbReference type="PANTHER" id="PTHR20982">
    <property type="entry name" value="RIBOSOME RECYCLING FACTOR"/>
    <property type="match status" value="1"/>
</dbReference>
<dbReference type="FunFam" id="1.10.132.20:FF:000001">
    <property type="entry name" value="Ribosome-recycling factor"/>
    <property type="match status" value="1"/>
</dbReference>
<name>A0A382VSD1_9ZZZZ</name>
<dbReference type="SUPFAM" id="SSF55194">
    <property type="entry name" value="Ribosome recycling factor, RRF"/>
    <property type="match status" value="1"/>
</dbReference>
<keyword evidence="3" id="KW-0963">Cytoplasm</keyword>
<dbReference type="HAMAP" id="MF_00040">
    <property type="entry name" value="RRF"/>
    <property type="match status" value="1"/>
</dbReference>
<keyword evidence="4" id="KW-0648">Protein biosynthesis</keyword>
<evidence type="ECO:0000256" key="2">
    <source>
        <dbReference type="ARBA" id="ARBA00005912"/>
    </source>
</evidence>
<feature type="domain" description="Ribosome recycling factor" evidence="5">
    <location>
        <begin position="21"/>
        <end position="184"/>
    </location>
</feature>
<accession>A0A382VSD1</accession>
<reference evidence="6" key="1">
    <citation type="submission" date="2018-05" db="EMBL/GenBank/DDBJ databases">
        <authorList>
            <person name="Lanie J.A."/>
            <person name="Ng W.-L."/>
            <person name="Kazmierczak K.M."/>
            <person name="Andrzejewski T.M."/>
            <person name="Davidsen T.M."/>
            <person name="Wayne K.J."/>
            <person name="Tettelin H."/>
            <person name="Glass J.I."/>
            <person name="Rusch D."/>
            <person name="Podicherti R."/>
            <person name="Tsui H.-C.T."/>
            <person name="Winkler M.E."/>
        </authorList>
    </citation>
    <scope>NUCLEOTIDE SEQUENCE</scope>
</reference>
<dbReference type="EMBL" id="UINC01154248">
    <property type="protein sequence ID" value="SVD49429.1"/>
    <property type="molecule type" value="Genomic_DNA"/>
</dbReference>
<proteinExistence type="inferred from homology"/>
<feature type="non-terminal residue" evidence="6">
    <location>
        <position position="1"/>
    </location>
</feature>
<gene>
    <name evidence="6" type="ORF">METZ01_LOCUS402283</name>
</gene>
<dbReference type="InterPro" id="IPR023584">
    <property type="entry name" value="Ribosome_recyc_fac_dom"/>
</dbReference>
<dbReference type="GO" id="GO:0006412">
    <property type="term" value="P:translation"/>
    <property type="evidence" value="ECO:0007669"/>
    <property type="project" value="UniProtKB-KW"/>
</dbReference>